<protein>
    <submittedName>
        <fullName evidence="3">PepSY domain-containing protein</fullName>
    </submittedName>
</protein>
<feature type="domain" description="PepSY" evidence="2">
    <location>
        <begin position="13"/>
        <end position="89"/>
    </location>
</feature>
<evidence type="ECO:0000313" key="4">
    <source>
        <dbReference type="Proteomes" id="UP000268553"/>
    </source>
</evidence>
<dbReference type="Proteomes" id="UP000268553">
    <property type="component" value="Unassembled WGS sequence"/>
</dbReference>
<keyword evidence="1" id="KW-0732">Signal</keyword>
<keyword evidence="4" id="KW-1185">Reference proteome</keyword>
<dbReference type="EMBL" id="RWJI01000001">
    <property type="protein sequence ID" value="RRQ52546.1"/>
    <property type="molecule type" value="Genomic_DNA"/>
</dbReference>
<dbReference type="Pfam" id="PF13670">
    <property type="entry name" value="PepSY_2"/>
    <property type="match status" value="1"/>
</dbReference>
<organism evidence="3 4">
    <name type="scientific">Sphingorhabdus wooponensis</name>
    <dbReference type="NCBI Taxonomy" id="940136"/>
    <lineage>
        <taxon>Bacteria</taxon>
        <taxon>Pseudomonadati</taxon>
        <taxon>Pseudomonadota</taxon>
        <taxon>Alphaproteobacteria</taxon>
        <taxon>Sphingomonadales</taxon>
        <taxon>Sphingomonadaceae</taxon>
        <taxon>Sphingorhabdus</taxon>
    </lineage>
</organism>
<name>A0A3R8R5Q5_9SPHN</name>
<gene>
    <name evidence="3" type="ORF">D7D48_06840</name>
</gene>
<dbReference type="InterPro" id="IPR025711">
    <property type="entry name" value="PepSY"/>
</dbReference>
<sequence>MNMRLWTPLSLAAVAAIAFASVPASATGAITCKSGPVSGWKSQKALTDKLTKEGWSVRKSKVDGGCYEVYGTTPEGDRVEAYFHPVTLEKLYVSRRGEVLFRKAGY</sequence>
<dbReference type="OrthoDB" id="7365433at2"/>
<accession>A0A3R8R5Q5</accession>
<reference evidence="3 4" key="1">
    <citation type="submission" date="2018-12" db="EMBL/GenBank/DDBJ databases">
        <authorList>
            <person name="Kim S.-J."/>
            <person name="Jung G.-Y."/>
        </authorList>
    </citation>
    <scope>NUCLEOTIDE SEQUENCE [LARGE SCALE GENOMIC DNA]</scope>
    <source>
        <strain evidence="3 4">03SU3-P</strain>
    </source>
</reference>
<comment type="caution">
    <text evidence="3">The sequence shown here is derived from an EMBL/GenBank/DDBJ whole genome shotgun (WGS) entry which is preliminary data.</text>
</comment>
<dbReference type="AlphaFoldDB" id="A0A3R8R5Q5"/>
<feature type="chain" id="PRO_5018570040" evidence="1">
    <location>
        <begin position="27"/>
        <end position="106"/>
    </location>
</feature>
<evidence type="ECO:0000259" key="2">
    <source>
        <dbReference type="Pfam" id="PF13670"/>
    </source>
</evidence>
<proteinExistence type="predicted"/>
<feature type="signal peptide" evidence="1">
    <location>
        <begin position="1"/>
        <end position="26"/>
    </location>
</feature>
<evidence type="ECO:0000313" key="3">
    <source>
        <dbReference type="EMBL" id="RRQ52546.1"/>
    </source>
</evidence>
<evidence type="ECO:0000256" key="1">
    <source>
        <dbReference type="SAM" id="SignalP"/>
    </source>
</evidence>